<organism evidence="6 7">
    <name type="scientific">Ensete ventricosum</name>
    <name type="common">Abyssinian banana</name>
    <name type="synonym">Musa ensete</name>
    <dbReference type="NCBI Taxonomy" id="4639"/>
    <lineage>
        <taxon>Eukaryota</taxon>
        <taxon>Viridiplantae</taxon>
        <taxon>Streptophyta</taxon>
        <taxon>Embryophyta</taxon>
        <taxon>Tracheophyta</taxon>
        <taxon>Spermatophyta</taxon>
        <taxon>Magnoliopsida</taxon>
        <taxon>Liliopsida</taxon>
        <taxon>Zingiberales</taxon>
        <taxon>Musaceae</taxon>
        <taxon>Ensete</taxon>
    </lineage>
</organism>
<dbReference type="PROSITE" id="PS51141">
    <property type="entry name" value="ZF_SBP"/>
    <property type="match status" value="1"/>
</dbReference>
<keyword evidence="7" id="KW-1185">Reference proteome</keyword>
<keyword evidence="3" id="KW-0862">Zinc</keyword>
<comment type="caution">
    <text evidence="6">The sequence shown here is derived from an EMBL/GenBank/DDBJ whole genome shotgun (WGS) entry which is preliminary data.</text>
</comment>
<gene>
    <name evidence="6" type="ORF">OPV22_015001</name>
</gene>
<dbReference type="GO" id="GO:0005634">
    <property type="term" value="C:nucleus"/>
    <property type="evidence" value="ECO:0007669"/>
    <property type="project" value="InterPro"/>
</dbReference>
<accession>A0AAV8R8V8</accession>
<keyword evidence="2 4" id="KW-0863">Zinc-finger</keyword>
<dbReference type="AlphaFoldDB" id="A0AAV8R8V8"/>
<dbReference type="EMBL" id="JAQQAF010000004">
    <property type="protein sequence ID" value="KAJ8493280.1"/>
    <property type="molecule type" value="Genomic_DNA"/>
</dbReference>
<evidence type="ECO:0000313" key="6">
    <source>
        <dbReference type="EMBL" id="KAJ8493280.1"/>
    </source>
</evidence>
<protein>
    <recommendedName>
        <fullName evidence="5">SBP-type domain-containing protein</fullName>
    </recommendedName>
</protein>
<feature type="domain" description="SBP-type" evidence="5">
    <location>
        <begin position="22"/>
        <end position="99"/>
    </location>
</feature>
<proteinExistence type="predicted"/>
<sequence>MAGAVGGDRKRARKARATPVAALRCQVPGCEAGIEDIKGYHRRHRVCLRCACAPCVVLDGQSKRHCQQCGKFHMLSDFDVGTPGSSIFLLASCCLELHETQKKKSFLSFAASNEPQNEEKDDNPKSLFPPPSVTVRALIRLCVPLVMYHSNFMIGISQRFLYNLDTKFSSGWRISCGRRSKAFDEHQDGGASSQASLCLSHYFLGWPTGGVHCLWHQSESGEIEVSCIFRREVSGIKLMSCHITWESDVFGPAFLEVENELGVSNFIPILFGSKLIWSEFGRISRAIFDSCCSDGIYRTTTIDATSYSGNSFISKQIGIPALLLDIAWALHEPGLEKRVLLSSTNIHRPVNLLKFLLQIESLILMEVVLHYVDGINSLSLHEVNYHLRW</sequence>
<dbReference type="InterPro" id="IPR036893">
    <property type="entry name" value="SBP_sf"/>
</dbReference>
<reference evidence="6 7" key="1">
    <citation type="submission" date="2022-12" db="EMBL/GenBank/DDBJ databases">
        <title>Chromosome-scale assembly of the Ensete ventricosum genome.</title>
        <authorList>
            <person name="Dussert Y."/>
            <person name="Stocks J."/>
            <person name="Wendawek A."/>
            <person name="Woldeyes F."/>
            <person name="Nichols R.A."/>
            <person name="Borrell J.S."/>
        </authorList>
    </citation>
    <scope>NUCLEOTIDE SEQUENCE [LARGE SCALE GENOMIC DNA]</scope>
    <source>
        <strain evidence="7">cv. Maze</strain>
        <tissue evidence="6">Seeds</tissue>
    </source>
</reference>
<dbReference type="Pfam" id="PF03110">
    <property type="entry name" value="SBP"/>
    <property type="match status" value="1"/>
</dbReference>
<evidence type="ECO:0000256" key="1">
    <source>
        <dbReference type="ARBA" id="ARBA00022723"/>
    </source>
</evidence>
<dbReference type="Pfam" id="PF26102">
    <property type="entry name" value="Ig_SPL7"/>
    <property type="match status" value="1"/>
</dbReference>
<evidence type="ECO:0000313" key="7">
    <source>
        <dbReference type="Proteomes" id="UP001222027"/>
    </source>
</evidence>
<evidence type="ECO:0000256" key="3">
    <source>
        <dbReference type="ARBA" id="ARBA00022833"/>
    </source>
</evidence>
<dbReference type="PANTHER" id="PTHR31251">
    <property type="entry name" value="SQUAMOSA PROMOTER-BINDING-LIKE PROTEIN 4"/>
    <property type="match status" value="1"/>
</dbReference>
<dbReference type="SUPFAM" id="SSF103612">
    <property type="entry name" value="SBT domain"/>
    <property type="match status" value="1"/>
</dbReference>
<keyword evidence="1" id="KW-0479">Metal-binding</keyword>
<dbReference type="InterPro" id="IPR004333">
    <property type="entry name" value="SBP_dom"/>
</dbReference>
<dbReference type="GO" id="GO:0008270">
    <property type="term" value="F:zinc ion binding"/>
    <property type="evidence" value="ECO:0007669"/>
    <property type="project" value="UniProtKB-KW"/>
</dbReference>
<evidence type="ECO:0000256" key="2">
    <source>
        <dbReference type="ARBA" id="ARBA00022771"/>
    </source>
</evidence>
<evidence type="ECO:0000256" key="4">
    <source>
        <dbReference type="PROSITE-ProRule" id="PRU00470"/>
    </source>
</evidence>
<dbReference type="InterPro" id="IPR044817">
    <property type="entry name" value="SBP-like"/>
</dbReference>
<dbReference type="Gene3D" id="4.10.1100.10">
    <property type="entry name" value="Transcription factor, SBP-box domain"/>
    <property type="match status" value="1"/>
</dbReference>
<dbReference type="PANTHER" id="PTHR31251:SF108">
    <property type="entry name" value="SQUAMOSA PROMOTER-BINDING-LIKE PROTEIN 7"/>
    <property type="match status" value="1"/>
</dbReference>
<dbReference type="GO" id="GO:0003677">
    <property type="term" value="F:DNA binding"/>
    <property type="evidence" value="ECO:0007669"/>
    <property type="project" value="InterPro"/>
</dbReference>
<name>A0AAV8R8V8_ENSVE</name>
<dbReference type="Proteomes" id="UP001222027">
    <property type="component" value="Unassembled WGS sequence"/>
</dbReference>
<evidence type="ECO:0000259" key="5">
    <source>
        <dbReference type="PROSITE" id="PS51141"/>
    </source>
</evidence>